<feature type="signal peptide" evidence="2">
    <location>
        <begin position="1"/>
        <end position="23"/>
    </location>
</feature>
<name>A0A2N8KRL7_9BURK</name>
<reference evidence="3 4" key="1">
    <citation type="submission" date="2018-01" db="EMBL/GenBank/DDBJ databases">
        <title>Draft genome sequence of Paucibacter aquatile CR182 isolated from freshwater of the Nakdong River.</title>
        <authorList>
            <person name="Choi A."/>
            <person name="Chung E.J."/>
        </authorList>
    </citation>
    <scope>NUCLEOTIDE SEQUENCE [LARGE SCALE GENOMIC DNA]</scope>
    <source>
        <strain evidence="3 4">CR182</strain>
    </source>
</reference>
<comment type="caution">
    <text evidence="3">The sequence shown here is derived from an EMBL/GenBank/DDBJ whole genome shotgun (WGS) entry which is preliminary data.</text>
</comment>
<evidence type="ECO:0000256" key="1">
    <source>
        <dbReference type="SAM" id="MobiDB-lite"/>
    </source>
</evidence>
<keyword evidence="2" id="KW-0732">Signal</keyword>
<evidence type="ECO:0000256" key="2">
    <source>
        <dbReference type="SAM" id="SignalP"/>
    </source>
</evidence>
<feature type="region of interest" description="Disordered" evidence="1">
    <location>
        <begin position="29"/>
        <end position="59"/>
    </location>
</feature>
<accession>A0A2N8KRL7</accession>
<evidence type="ECO:0000313" key="4">
    <source>
        <dbReference type="Proteomes" id="UP000235916"/>
    </source>
</evidence>
<dbReference type="AlphaFoldDB" id="A0A2N8KRL7"/>
<proteinExistence type="predicted"/>
<organism evidence="3 4">
    <name type="scientific">Kinneretia aquatilis</name>
    <dbReference type="NCBI Taxonomy" id="2070761"/>
    <lineage>
        <taxon>Bacteria</taxon>
        <taxon>Pseudomonadati</taxon>
        <taxon>Pseudomonadota</taxon>
        <taxon>Betaproteobacteria</taxon>
        <taxon>Burkholderiales</taxon>
        <taxon>Sphaerotilaceae</taxon>
        <taxon>Roseateles</taxon>
    </lineage>
</organism>
<keyword evidence="4" id="KW-1185">Reference proteome</keyword>
<evidence type="ECO:0008006" key="5">
    <source>
        <dbReference type="Google" id="ProtNLM"/>
    </source>
</evidence>
<dbReference type="Proteomes" id="UP000235916">
    <property type="component" value="Unassembled WGS sequence"/>
</dbReference>
<feature type="compositionally biased region" description="Pro residues" evidence="1">
    <location>
        <begin position="38"/>
        <end position="56"/>
    </location>
</feature>
<gene>
    <name evidence="3" type="ORF">C1O66_20420</name>
</gene>
<protein>
    <recommendedName>
        <fullName evidence="5">Lipoprotein</fullName>
    </recommendedName>
</protein>
<dbReference type="PROSITE" id="PS51257">
    <property type="entry name" value="PROKAR_LIPOPROTEIN"/>
    <property type="match status" value="1"/>
</dbReference>
<evidence type="ECO:0000313" key="3">
    <source>
        <dbReference type="EMBL" id="PND36099.1"/>
    </source>
</evidence>
<sequence>MAPAARRPWIAGLWAWGFSACLAACGGGGGGAGGGSEVPPPAPPPVQPPGPAPAPGPDGIDKLRLRQQVDAWVAEQKARIESLDCQQSQTGGCEALRKIRFSEGQALPAKLRADQTILLVDSGIGHAATLRYRSRMLGYYRVSESSGLVEVHDPVIESTPRWGAELLRGIDGFQYRDAGGQQRPTYVPADWLSALRPLLRGPRDFAMVDRVPHGNMVLAQLVESNPQAGFVVLDPIPITALMRAHRAAVCAKDWAALEQGVQRMAQSLSAVMQRHGVDYVNLSGGLDTSNLPDSWGPLACGGSLSASEAQGLIMAFRPLYASLFESPGVLGVQAAGVALSPGSHPLEALPLANRVRVSLFHPAAAQLPADGVTGVQRPEVLEPNAEDRRWVDVFISTGMVNDSFPPKVNASPPLITDSVYGLDLGPVPHATTSWSAPQALSRLIHLKSQLAPDMAPEAPLDAALIQRMKNALTPMGCSWAPEDGGRCKLQDPAWHRQQELFRQGWLPLDWRWDRP</sequence>
<feature type="chain" id="PRO_5014828369" description="Lipoprotein" evidence="2">
    <location>
        <begin position="24"/>
        <end position="515"/>
    </location>
</feature>
<dbReference type="EMBL" id="POSP01000004">
    <property type="protein sequence ID" value="PND36099.1"/>
    <property type="molecule type" value="Genomic_DNA"/>
</dbReference>